<comment type="caution">
    <text evidence="2">The sequence shown here is derived from an EMBL/GenBank/DDBJ whole genome shotgun (WGS) entry which is preliminary data.</text>
</comment>
<reference evidence="2" key="1">
    <citation type="submission" date="2023-07" db="EMBL/GenBank/DDBJ databases">
        <title>Fictibacillus sp. isolated from freshwater pond.</title>
        <authorList>
            <person name="Kirdat K."/>
            <person name="Bhat A."/>
            <person name="Mourya A."/>
            <person name="Yadav A."/>
        </authorList>
    </citation>
    <scope>NUCLEOTIDE SEQUENCE</scope>
    <source>
        <strain evidence="2">NE201</strain>
    </source>
</reference>
<dbReference type="Proteomes" id="UP001172721">
    <property type="component" value="Unassembled WGS sequence"/>
</dbReference>
<organism evidence="2 3">
    <name type="scientific">Fictibacillus fluitans</name>
    <dbReference type="NCBI Taxonomy" id="3058422"/>
    <lineage>
        <taxon>Bacteria</taxon>
        <taxon>Bacillati</taxon>
        <taxon>Bacillota</taxon>
        <taxon>Bacilli</taxon>
        <taxon>Bacillales</taxon>
        <taxon>Fictibacillaceae</taxon>
        <taxon>Fictibacillus</taxon>
    </lineage>
</organism>
<feature type="transmembrane region" description="Helical" evidence="1">
    <location>
        <begin position="127"/>
        <end position="145"/>
    </location>
</feature>
<feature type="transmembrane region" description="Helical" evidence="1">
    <location>
        <begin position="68"/>
        <end position="88"/>
    </location>
</feature>
<feature type="transmembrane region" description="Helical" evidence="1">
    <location>
        <begin position="27"/>
        <end position="48"/>
    </location>
</feature>
<keyword evidence="1" id="KW-1133">Transmembrane helix</keyword>
<protein>
    <submittedName>
        <fullName evidence="2">Uncharacterized protein</fullName>
    </submittedName>
</protein>
<evidence type="ECO:0000313" key="3">
    <source>
        <dbReference type="Proteomes" id="UP001172721"/>
    </source>
</evidence>
<feature type="transmembrane region" description="Helical" evidence="1">
    <location>
        <begin position="95"/>
        <end position="115"/>
    </location>
</feature>
<proteinExistence type="predicted"/>
<evidence type="ECO:0000256" key="1">
    <source>
        <dbReference type="SAM" id="Phobius"/>
    </source>
</evidence>
<sequence length="262" mass="30051">MWDIKEKNLTGFKKTCRTRLSPDGISGFMIGATFFCSMMMFFIFAALYRFGWEYYAEPVEKNIVTVELILYGLQLVFLVLFLSAKAAFKLQKFQSLVLLFFAFQTATITFTMFVLPGMTDYSTNQTTLTYIGLLIAGAFVVHILSTVDTFKQAAQGAFNDENSSFLSSKMKVWIIVGSAVYTLIMAIMIISHNDYGFNIYFGYAIATIVMYAIAIGAGEFQLLAYCKFKFPSFIISWEEYRRQRQKYSRKNNNRKSKNKRLS</sequence>
<gene>
    <name evidence="2" type="ORF">QYB97_15545</name>
</gene>
<name>A0ABT8HYP3_9BACL</name>
<dbReference type="EMBL" id="JAUHTR010000008">
    <property type="protein sequence ID" value="MDN4525899.1"/>
    <property type="molecule type" value="Genomic_DNA"/>
</dbReference>
<keyword evidence="1" id="KW-0472">Membrane</keyword>
<feature type="transmembrane region" description="Helical" evidence="1">
    <location>
        <begin position="197"/>
        <end position="220"/>
    </location>
</feature>
<keyword evidence="1" id="KW-0812">Transmembrane</keyword>
<dbReference type="RefSeq" id="WP_301166922.1">
    <property type="nucleotide sequence ID" value="NZ_JAUHTR010000008.1"/>
</dbReference>
<feature type="transmembrane region" description="Helical" evidence="1">
    <location>
        <begin position="172"/>
        <end position="191"/>
    </location>
</feature>
<accession>A0ABT8HYP3</accession>
<keyword evidence="3" id="KW-1185">Reference proteome</keyword>
<evidence type="ECO:0000313" key="2">
    <source>
        <dbReference type="EMBL" id="MDN4525899.1"/>
    </source>
</evidence>